<dbReference type="InterPro" id="IPR025380">
    <property type="entry name" value="DUF4369"/>
</dbReference>
<comment type="caution">
    <text evidence="2">The sequence shown here is derived from an EMBL/GenBank/DDBJ whole genome shotgun (WGS) entry which is preliminary data.</text>
</comment>
<proteinExistence type="predicted"/>
<dbReference type="EMBL" id="AMCI01000456">
    <property type="protein sequence ID" value="EJX09123.1"/>
    <property type="molecule type" value="Genomic_DNA"/>
</dbReference>
<evidence type="ECO:0000259" key="1">
    <source>
        <dbReference type="Pfam" id="PF14289"/>
    </source>
</evidence>
<sequence>MKLFGYIFLAATLLSSCAASQYNIDGNSTVSMLDGRTLYLRVAQSSTQLLNVDSSQVVHGRFTFSGNVDSVVVAHLYMEDQSMMPVVLENGKLAIEVNNIGQKVTGGPLNKKLYDFIDQKMRMENEQWELDQLCMRMMRQGSTIDAIHTEVGPKAKALATELEQLETNFIIENFDNALGPACFMLLFGQYPVPIMTQQIETIVEKAPQHFLNHPIVKEYLKTARDNATKETEYTLPE</sequence>
<accession>J9H0H2</accession>
<name>J9H0H2_9ZZZZ</name>
<keyword evidence="2" id="KW-0449">Lipoprotein</keyword>
<dbReference type="Pfam" id="PF14289">
    <property type="entry name" value="DUF4369"/>
    <property type="match status" value="1"/>
</dbReference>
<dbReference type="AlphaFoldDB" id="J9H0H2"/>
<evidence type="ECO:0000313" key="2">
    <source>
        <dbReference type="EMBL" id="EJX09123.1"/>
    </source>
</evidence>
<protein>
    <submittedName>
        <fullName evidence="2">Lipoprotein</fullName>
    </submittedName>
</protein>
<gene>
    <name evidence="2" type="ORF">EVA_02765</name>
</gene>
<dbReference type="PROSITE" id="PS51257">
    <property type="entry name" value="PROKAR_LIPOPROTEIN"/>
    <property type="match status" value="1"/>
</dbReference>
<feature type="domain" description="DUF4369" evidence="1">
    <location>
        <begin position="22"/>
        <end position="113"/>
    </location>
</feature>
<reference evidence="2" key="1">
    <citation type="journal article" date="2012" name="PLoS ONE">
        <title>Gene sets for utilization of primary and secondary nutrition supplies in the distal gut of endangered iberian lynx.</title>
        <authorList>
            <person name="Alcaide M."/>
            <person name="Messina E."/>
            <person name="Richter M."/>
            <person name="Bargiela R."/>
            <person name="Peplies J."/>
            <person name="Huws S.A."/>
            <person name="Newbold C.J."/>
            <person name="Golyshin P.N."/>
            <person name="Simon M.A."/>
            <person name="Lopez G."/>
            <person name="Yakimov M.M."/>
            <person name="Ferrer M."/>
        </authorList>
    </citation>
    <scope>NUCLEOTIDE SEQUENCE</scope>
</reference>
<organism evidence="2">
    <name type="scientific">gut metagenome</name>
    <dbReference type="NCBI Taxonomy" id="749906"/>
    <lineage>
        <taxon>unclassified sequences</taxon>
        <taxon>metagenomes</taxon>
        <taxon>organismal metagenomes</taxon>
    </lineage>
</organism>